<dbReference type="AlphaFoldDB" id="B2WLE9"/>
<evidence type="ECO:0000313" key="2">
    <source>
        <dbReference type="Proteomes" id="UP000001471"/>
    </source>
</evidence>
<sequence>MNVYTLLCSTGYIERIDVLPTFSVLVDMDDKRWTTLEVELKVVRVTIPVNEKPPSQGDAKD</sequence>
<protein>
    <submittedName>
        <fullName evidence="1">Uncharacterized protein</fullName>
    </submittedName>
</protein>
<name>B2WLE9_PYRTR</name>
<dbReference type="EMBL" id="DS231629">
    <property type="protein sequence ID" value="EDU43859.1"/>
    <property type="molecule type" value="Genomic_DNA"/>
</dbReference>
<accession>B2WLE9</accession>
<dbReference type="Proteomes" id="UP000001471">
    <property type="component" value="Unassembled WGS sequence"/>
</dbReference>
<proteinExistence type="predicted"/>
<dbReference type="InParanoid" id="B2WLE9"/>
<gene>
    <name evidence="1" type="ORF">PTRG_10809</name>
</gene>
<dbReference type="HOGENOM" id="CLU_2923761_0_0_1"/>
<evidence type="ECO:0000313" key="1">
    <source>
        <dbReference type="EMBL" id="EDU43859.1"/>
    </source>
</evidence>
<organism evidence="1 2">
    <name type="scientific">Pyrenophora tritici-repentis (strain Pt-1C-BFP)</name>
    <name type="common">Wheat tan spot fungus</name>
    <name type="synonym">Drechslera tritici-repentis</name>
    <dbReference type="NCBI Taxonomy" id="426418"/>
    <lineage>
        <taxon>Eukaryota</taxon>
        <taxon>Fungi</taxon>
        <taxon>Dikarya</taxon>
        <taxon>Ascomycota</taxon>
        <taxon>Pezizomycotina</taxon>
        <taxon>Dothideomycetes</taxon>
        <taxon>Pleosporomycetidae</taxon>
        <taxon>Pleosporales</taxon>
        <taxon>Pleosporineae</taxon>
        <taxon>Pleosporaceae</taxon>
        <taxon>Pyrenophora</taxon>
    </lineage>
</organism>
<reference evidence="2" key="1">
    <citation type="journal article" date="2013" name="G3 (Bethesda)">
        <title>Comparative genomics of a plant-pathogenic fungus, Pyrenophora tritici-repentis, reveals transduplication and the impact of repeat elements on pathogenicity and population divergence.</title>
        <authorList>
            <person name="Manning V.A."/>
            <person name="Pandelova I."/>
            <person name="Dhillon B."/>
            <person name="Wilhelm L.J."/>
            <person name="Goodwin S.B."/>
            <person name="Berlin A.M."/>
            <person name="Figueroa M."/>
            <person name="Freitag M."/>
            <person name="Hane J.K."/>
            <person name="Henrissat B."/>
            <person name="Holman W.H."/>
            <person name="Kodira C.D."/>
            <person name="Martin J."/>
            <person name="Oliver R.P."/>
            <person name="Robbertse B."/>
            <person name="Schackwitz W."/>
            <person name="Schwartz D.C."/>
            <person name="Spatafora J.W."/>
            <person name="Turgeon B.G."/>
            <person name="Yandava C."/>
            <person name="Young S."/>
            <person name="Zhou S."/>
            <person name="Zeng Q."/>
            <person name="Grigoriev I.V."/>
            <person name="Ma L.-J."/>
            <person name="Ciuffetti L.M."/>
        </authorList>
    </citation>
    <scope>NUCLEOTIDE SEQUENCE [LARGE SCALE GENOMIC DNA]</scope>
    <source>
        <strain evidence="2">Pt-1C-BFP</strain>
    </source>
</reference>